<dbReference type="AlphaFoldDB" id="A0A317SVZ2"/>
<feature type="non-terminal residue" evidence="2">
    <location>
        <position position="71"/>
    </location>
</feature>
<feature type="domain" description="DDE-1" evidence="1">
    <location>
        <begin position="4"/>
        <end position="70"/>
    </location>
</feature>
<evidence type="ECO:0000313" key="3">
    <source>
        <dbReference type="Proteomes" id="UP000246991"/>
    </source>
</evidence>
<dbReference type="EMBL" id="PYWC01000015">
    <property type="protein sequence ID" value="PWW78444.1"/>
    <property type="molecule type" value="Genomic_DNA"/>
</dbReference>
<evidence type="ECO:0000259" key="1">
    <source>
        <dbReference type="Pfam" id="PF03184"/>
    </source>
</evidence>
<protein>
    <submittedName>
        <fullName evidence="2">CENP-B protein</fullName>
    </submittedName>
</protein>
<comment type="caution">
    <text evidence="2">The sequence shown here is derived from an EMBL/GenBank/DDBJ whole genome shotgun (WGS) entry which is preliminary data.</text>
</comment>
<name>A0A317SVZ2_9PEZI</name>
<keyword evidence="3" id="KW-1185">Reference proteome</keyword>
<gene>
    <name evidence="2" type="ORF">C7212DRAFT_50903</name>
</gene>
<dbReference type="Proteomes" id="UP000246991">
    <property type="component" value="Unassembled WGS sequence"/>
</dbReference>
<dbReference type="OrthoDB" id="5425890at2759"/>
<accession>A0A317SVZ2</accession>
<dbReference type="Pfam" id="PF03184">
    <property type="entry name" value="DDE_1"/>
    <property type="match status" value="1"/>
</dbReference>
<dbReference type="GO" id="GO:0003676">
    <property type="term" value="F:nucleic acid binding"/>
    <property type="evidence" value="ECO:0007669"/>
    <property type="project" value="InterPro"/>
</dbReference>
<evidence type="ECO:0000313" key="2">
    <source>
        <dbReference type="EMBL" id="PWW78444.1"/>
    </source>
</evidence>
<proteinExistence type="predicted"/>
<dbReference type="InterPro" id="IPR004875">
    <property type="entry name" value="DDE_SF_endonuclease_dom"/>
</dbReference>
<reference evidence="2 3" key="1">
    <citation type="submission" date="2018-03" db="EMBL/GenBank/DDBJ databases">
        <title>Genomes of Pezizomycetes fungi and the evolution of truffles.</title>
        <authorList>
            <person name="Murat C."/>
            <person name="Payen T."/>
            <person name="Noel B."/>
            <person name="Kuo A."/>
            <person name="Martin F.M."/>
        </authorList>
    </citation>
    <scope>NUCLEOTIDE SEQUENCE [LARGE SCALE GENOMIC DNA]</scope>
    <source>
        <strain evidence="2">091103-1</strain>
    </source>
</reference>
<dbReference type="STRING" id="42249.A0A317SVZ2"/>
<organism evidence="2 3">
    <name type="scientific">Tuber magnatum</name>
    <name type="common">white Piedmont truffle</name>
    <dbReference type="NCBI Taxonomy" id="42249"/>
    <lineage>
        <taxon>Eukaryota</taxon>
        <taxon>Fungi</taxon>
        <taxon>Dikarya</taxon>
        <taxon>Ascomycota</taxon>
        <taxon>Pezizomycotina</taxon>
        <taxon>Pezizomycetes</taxon>
        <taxon>Pezizales</taxon>
        <taxon>Tuberaceae</taxon>
        <taxon>Tuber</taxon>
    </lineage>
</organism>
<sequence length="71" mass="8310">PENREWVSVIESVSTIGYYIHPLVLFKIKEIQTSWFTANNIPDWLITTTSKGWTSNDIGIRWLKEVFLPET</sequence>
<feature type="non-terminal residue" evidence="2">
    <location>
        <position position="1"/>
    </location>
</feature>